<dbReference type="InterPro" id="IPR002035">
    <property type="entry name" value="VWF_A"/>
</dbReference>
<gene>
    <name evidence="2" type="ORF">FRACA_2420007</name>
</gene>
<organism evidence="2 3">
    <name type="scientific">Frankia canadensis</name>
    <dbReference type="NCBI Taxonomy" id="1836972"/>
    <lineage>
        <taxon>Bacteria</taxon>
        <taxon>Bacillati</taxon>
        <taxon>Actinomycetota</taxon>
        <taxon>Actinomycetes</taxon>
        <taxon>Frankiales</taxon>
        <taxon>Frankiaceae</taxon>
        <taxon>Frankia</taxon>
    </lineage>
</organism>
<dbReference type="InterPro" id="IPR036465">
    <property type="entry name" value="vWFA_dom_sf"/>
</dbReference>
<dbReference type="SMART" id="SM00327">
    <property type="entry name" value="VWA"/>
    <property type="match status" value="1"/>
</dbReference>
<sequence>MLLARGRPFDACGIPTELVLSTSADTSDLMRELTQAFVESDRRDGCRRENIQVVSPSAPGGTTKALSDGWPSEDLRAVGPVPHVWMPSSSIEVARVQAALRRGNPAGITLVSQPPVMSSFLLLAAPDRLVGESGWSDPSALSLSGVLHQAENSTLRIVRDGPEASTEGLVSTMALYQAAVDGQPSDALLRDGDVLAKLHQLEQATVTSDGIDDPELGPGCQAAASAAPDYKIALLSEQRVFAHNEANPPACGPTPQPLTALYPTDGVPLLDYPFVIVSDPRSEHREQQDVAMRLHSFLTSDSARPLIAAAGFRPPGGAAFDAVPPNAGIQREPPRATHQVDPDTAPVTPDAVIDAWHSARRRAHVLFAIDVSGSMAVPGLDGVTPLGAAGQAVEPALGLVSDNDQIGLWEFATNLDGGRDYVEKVSLGPAGTAPRSRRADVRQALESLRPRNGGTGLLDTIQAGIGALRADGDTTTADALVVFTDGINDKPTGIDTDSLIQVLNQPGVPLTRVFLLAFGANTCARPDLHSLQKNGGVRCENVSSTDVGKAVERVGSGLWGIN</sequence>
<accession>A0A2I2KRW2</accession>
<protein>
    <submittedName>
        <fullName evidence="2">Putative von Willebrand factor type A</fullName>
    </submittedName>
</protein>
<dbReference type="Gene3D" id="3.40.50.410">
    <property type="entry name" value="von Willebrand factor, type A domain"/>
    <property type="match status" value="1"/>
</dbReference>
<evidence type="ECO:0000313" key="2">
    <source>
        <dbReference type="EMBL" id="SNQ48376.1"/>
    </source>
</evidence>
<keyword evidence="3" id="KW-1185">Reference proteome</keyword>
<dbReference type="PROSITE" id="PS50234">
    <property type="entry name" value="VWFA"/>
    <property type="match status" value="1"/>
</dbReference>
<name>A0A2I2KRW2_9ACTN</name>
<dbReference type="EMBL" id="FZMO01000160">
    <property type="protein sequence ID" value="SNQ48376.1"/>
    <property type="molecule type" value="Genomic_DNA"/>
</dbReference>
<evidence type="ECO:0000259" key="1">
    <source>
        <dbReference type="PROSITE" id="PS50234"/>
    </source>
</evidence>
<dbReference type="SUPFAM" id="SSF53850">
    <property type="entry name" value="Periplasmic binding protein-like II"/>
    <property type="match status" value="1"/>
</dbReference>
<reference evidence="2 3" key="1">
    <citation type="submission" date="2017-06" db="EMBL/GenBank/DDBJ databases">
        <authorList>
            <person name="Kim H.J."/>
            <person name="Triplett B.A."/>
        </authorList>
    </citation>
    <scope>NUCLEOTIDE SEQUENCE [LARGE SCALE GENOMIC DNA]</scope>
    <source>
        <strain evidence="2">FRACA_ARgP5</strain>
    </source>
</reference>
<dbReference type="SUPFAM" id="SSF53300">
    <property type="entry name" value="vWA-like"/>
    <property type="match status" value="1"/>
</dbReference>
<dbReference type="Pfam" id="PF13519">
    <property type="entry name" value="VWA_2"/>
    <property type="match status" value="1"/>
</dbReference>
<feature type="domain" description="VWFA" evidence="1">
    <location>
        <begin position="364"/>
        <end position="558"/>
    </location>
</feature>
<proteinExistence type="predicted"/>
<dbReference type="Proteomes" id="UP000234331">
    <property type="component" value="Unassembled WGS sequence"/>
</dbReference>
<evidence type="ECO:0000313" key="3">
    <source>
        <dbReference type="Proteomes" id="UP000234331"/>
    </source>
</evidence>
<dbReference type="RefSeq" id="WP_165818393.1">
    <property type="nucleotide sequence ID" value="NZ_FZMO01000160.1"/>
</dbReference>
<dbReference type="AlphaFoldDB" id="A0A2I2KRW2"/>